<dbReference type="PROSITE" id="PS00105">
    <property type="entry name" value="AA_TRANSFER_CLASS_1"/>
    <property type="match status" value="1"/>
</dbReference>
<keyword evidence="7" id="KW-1185">Reference proteome</keyword>
<organism evidence="6 7">
    <name type="scientific">Yaniella flava</name>
    <dbReference type="NCBI Taxonomy" id="287930"/>
    <lineage>
        <taxon>Bacteria</taxon>
        <taxon>Bacillati</taxon>
        <taxon>Actinomycetota</taxon>
        <taxon>Actinomycetes</taxon>
        <taxon>Micrococcales</taxon>
        <taxon>Micrococcaceae</taxon>
        <taxon>Yaniella</taxon>
    </lineage>
</organism>
<evidence type="ECO:0000313" key="7">
    <source>
        <dbReference type="Proteomes" id="UP001501461"/>
    </source>
</evidence>
<evidence type="ECO:0000256" key="3">
    <source>
        <dbReference type="ARBA" id="ARBA00022679"/>
    </source>
</evidence>
<reference evidence="7" key="1">
    <citation type="journal article" date="2019" name="Int. J. Syst. Evol. Microbiol.">
        <title>The Global Catalogue of Microorganisms (GCM) 10K type strain sequencing project: providing services to taxonomists for standard genome sequencing and annotation.</title>
        <authorList>
            <consortium name="The Broad Institute Genomics Platform"/>
            <consortium name="The Broad Institute Genome Sequencing Center for Infectious Disease"/>
            <person name="Wu L."/>
            <person name="Ma J."/>
        </authorList>
    </citation>
    <scope>NUCLEOTIDE SEQUENCE [LARGE SCALE GENOMIC DNA]</scope>
    <source>
        <strain evidence="7">JCM 13595</strain>
    </source>
</reference>
<comment type="cofactor">
    <cofactor evidence="1 4">
        <name>pyridoxal 5'-phosphate</name>
        <dbReference type="ChEBI" id="CHEBI:597326"/>
    </cofactor>
</comment>
<proteinExistence type="inferred from homology"/>
<dbReference type="InterPro" id="IPR019880">
    <property type="entry name" value="OxyQ"/>
</dbReference>
<feature type="domain" description="Aminotransferase class I/classII large" evidence="5">
    <location>
        <begin position="26"/>
        <end position="373"/>
    </location>
</feature>
<comment type="caution">
    <text evidence="6">The sequence shown here is derived from an EMBL/GenBank/DDBJ whole genome shotgun (WGS) entry which is preliminary data.</text>
</comment>
<dbReference type="InterPro" id="IPR015422">
    <property type="entry name" value="PyrdxlP-dep_Trfase_small"/>
</dbReference>
<dbReference type="InterPro" id="IPR050881">
    <property type="entry name" value="LL-DAP_aminotransferase"/>
</dbReference>
<dbReference type="InterPro" id="IPR004838">
    <property type="entry name" value="NHTrfase_class1_PyrdxlP-BS"/>
</dbReference>
<dbReference type="PANTHER" id="PTHR42832:SF3">
    <property type="entry name" value="L-GLUTAMINE--4-(METHYLSULFANYL)-2-OXOBUTANOATE AMINOTRANSFERASE"/>
    <property type="match status" value="1"/>
</dbReference>
<evidence type="ECO:0000256" key="1">
    <source>
        <dbReference type="ARBA" id="ARBA00001933"/>
    </source>
</evidence>
<keyword evidence="2 4" id="KW-0032">Aminotransferase</keyword>
<evidence type="ECO:0000259" key="5">
    <source>
        <dbReference type="Pfam" id="PF00155"/>
    </source>
</evidence>
<dbReference type="Gene3D" id="3.40.640.10">
    <property type="entry name" value="Type I PLP-dependent aspartate aminotransferase-like (Major domain)"/>
    <property type="match status" value="1"/>
</dbReference>
<evidence type="ECO:0000313" key="6">
    <source>
        <dbReference type="EMBL" id="GAA2026314.1"/>
    </source>
</evidence>
<name>A0ABP5FJL7_9MICC</name>
<keyword evidence="3 4" id="KW-0808">Transferase</keyword>
<dbReference type="RefSeq" id="WP_343955778.1">
    <property type="nucleotide sequence ID" value="NZ_BAAAMN010000005.1"/>
</dbReference>
<evidence type="ECO:0000256" key="2">
    <source>
        <dbReference type="ARBA" id="ARBA00022576"/>
    </source>
</evidence>
<dbReference type="GO" id="GO:0008483">
    <property type="term" value="F:transaminase activity"/>
    <property type="evidence" value="ECO:0007669"/>
    <property type="project" value="UniProtKB-KW"/>
</dbReference>
<dbReference type="Pfam" id="PF00155">
    <property type="entry name" value="Aminotran_1_2"/>
    <property type="match status" value="1"/>
</dbReference>
<evidence type="ECO:0000256" key="4">
    <source>
        <dbReference type="RuleBase" id="RU000481"/>
    </source>
</evidence>
<comment type="similarity">
    <text evidence="4">Belongs to the class-I pyridoxal-phosphate-dependent aminotransferase family.</text>
</comment>
<sequence>MLDLPAYPWQLLAPYKATASAHAQGLVDLSIGAPVDPTPQMIQDALASATNWPGYPSAAGTDGLRDTIADWYARRRQVPGLTKEHVAATVGSKEFIAWLPLLMGLGPGDIIVYPKVAYPTYDIGAKIVGATSVTADTLTELDAATRQRVKLVWVNSPANPTGTVQSAEVLAKIVADARANGAAVASDECYAELGWGTWEHQRIPSILDTQVSQGDFSGLLSVYSLSKQSNMAGYRAAFVAGDAAMIAALINLRSHTGMVVPGPVQAAMAAALTDDEHVVEQKSRYRNRRQRLLDALVSAGLTVDDSAAGLYLWVRDPKITEPTAEDSWELVSRFAQLGILVGPGVFYSAAGNGYIRVSMTAKDEAVDQAVSRLRTGL</sequence>
<dbReference type="Proteomes" id="UP001501461">
    <property type="component" value="Unassembled WGS sequence"/>
</dbReference>
<protein>
    <recommendedName>
        <fullName evidence="4">Aminotransferase</fullName>
        <ecNumber evidence="4">2.6.1.-</ecNumber>
    </recommendedName>
</protein>
<accession>A0ABP5FJL7</accession>
<dbReference type="Gene3D" id="3.90.1150.10">
    <property type="entry name" value="Aspartate Aminotransferase, domain 1"/>
    <property type="match status" value="1"/>
</dbReference>
<dbReference type="InterPro" id="IPR004839">
    <property type="entry name" value="Aminotransferase_I/II_large"/>
</dbReference>
<dbReference type="NCBIfam" id="TIGR03539">
    <property type="entry name" value="DapC_actino"/>
    <property type="match status" value="1"/>
</dbReference>
<dbReference type="InterPro" id="IPR015421">
    <property type="entry name" value="PyrdxlP-dep_Trfase_major"/>
</dbReference>
<dbReference type="EC" id="2.6.1.-" evidence="4"/>
<dbReference type="EMBL" id="BAAAMN010000005">
    <property type="protein sequence ID" value="GAA2026314.1"/>
    <property type="molecule type" value="Genomic_DNA"/>
</dbReference>
<gene>
    <name evidence="6" type="ORF">GCM10009720_02460</name>
</gene>
<dbReference type="SUPFAM" id="SSF53383">
    <property type="entry name" value="PLP-dependent transferases"/>
    <property type="match status" value="1"/>
</dbReference>
<dbReference type="InterPro" id="IPR015424">
    <property type="entry name" value="PyrdxlP-dep_Trfase"/>
</dbReference>
<dbReference type="PANTHER" id="PTHR42832">
    <property type="entry name" value="AMINO ACID AMINOTRANSFERASE"/>
    <property type="match status" value="1"/>
</dbReference>
<dbReference type="CDD" id="cd00609">
    <property type="entry name" value="AAT_like"/>
    <property type="match status" value="1"/>
</dbReference>